<organism evidence="7">
    <name type="scientific">mine drainage metagenome</name>
    <dbReference type="NCBI Taxonomy" id="410659"/>
    <lineage>
        <taxon>unclassified sequences</taxon>
        <taxon>metagenomes</taxon>
        <taxon>ecological metagenomes</taxon>
    </lineage>
</organism>
<dbReference type="EMBL" id="MLJW01000184">
    <property type="protein sequence ID" value="OIQ94527.1"/>
    <property type="molecule type" value="Genomic_DNA"/>
</dbReference>
<feature type="region of interest" description="Disordered" evidence="5">
    <location>
        <begin position="1"/>
        <end position="22"/>
    </location>
</feature>
<dbReference type="InterPro" id="IPR027417">
    <property type="entry name" value="P-loop_NTPase"/>
</dbReference>
<name>A0A1J5RRD0_9ZZZZ</name>
<dbReference type="SUPFAM" id="SSF52540">
    <property type="entry name" value="P-loop containing nucleoside triphosphate hydrolases"/>
    <property type="match status" value="1"/>
</dbReference>
<evidence type="ECO:0000313" key="7">
    <source>
        <dbReference type="EMBL" id="OIQ94527.1"/>
    </source>
</evidence>
<dbReference type="PROSITE" id="PS00211">
    <property type="entry name" value="ABC_TRANSPORTER_1"/>
    <property type="match status" value="1"/>
</dbReference>
<dbReference type="PANTHER" id="PTHR43117:SF4">
    <property type="entry name" value="OSMOPROTECTANT IMPORT ATP-BINDING PROTEIN OSMV"/>
    <property type="match status" value="1"/>
</dbReference>
<dbReference type="GO" id="GO:0005524">
    <property type="term" value="F:ATP binding"/>
    <property type="evidence" value="ECO:0007669"/>
    <property type="project" value="UniProtKB-KW"/>
</dbReference>
<evidence type="ECO:0000256" key="3">
    <source>
        <dbReference type="ARBA" id="ARBA00022741"/>
    </source>
</evidence>
<comment type="similarity">
    <text evidence="1">Belongs to the ABC transporter superfamily.</text>
</comment>
<sequence>MTDTPLPPRLRPAAAGQSRPEAPAIASLTLLGGRDKDGAPERLRLELRPGDILCIVGPTGSGKSRLLADMECLAQADTPSGRRVLVNGAAPDPAWRFGSHRPLIAQVSQNMNFVVDLTVAAFLALHAACRRVAAPERVAAEVLACANTLAGEPFQADTALTQLSGGQSRALMIADTALLSASPVVLIDEIENAGIDRGKALALLTARDKIVLVSTHDPILALMGGRRLVVGNGAVRAVLETSAAERATLARLQRLDAGLMEIRRRLRAGETLDGGEGPAWRP</sequence>
<evidence type="ECO:0000259" key="6">
    <source>
        <dbReference type="PROSITE" id="PS50893"/>
    </source>
</evidence>
<dbReference type="SMART" id="SM00382">
    <property type="entry name" value="AAA"/>
    <property type="match status" value="1"/>
</dbReference>
<evidence type="ECO:0000256" key="2">
    <source>
        <dbReference type="ARBA" id="ARBA00022448"/>
    </source>
</evidence>
<accession>A0A1J5RRD0</accession>
<dbReference type="InterPro" id="IPR003593">
    <property type="entry name" value="AAA+_ATPase"/>
</dbReference>
<dbReference type="PROSITE" id="PS50893">
    <property type="entry name" value="ABC_TRANSPORTER_2"/>
    <property type="match status" value="1"/>
</dbReference>
<evidence type="ECO:0000256" key="1">
    <source>
        <dbReference type="ARBA" id="ARBA00005417"/>
    </source>
</evidence>
<evidence type="ECO:0000256" key="4">
    <source>
        <dbReference type="ARBA" id="ARBA00022840"/>
    </source>
</evidence>
<protein>
    <submittedName>
        <fullName evidence="7">Glutamine transport ATP-binding protein GlnQ</fullName>
        <ecNumber evidence="7">3.6.3.-</ecNumber>
    </submittedName>
</protein>
<gene>
    <name evidence="7" type="primary">glnQ_6</name>
    <name evidence="7" type="ORF">GALL_234840</name>
</gene>
<dbReference type="PANTHER" id="PTHR43117">
    <property type="entry name" value="OSMOPROTECTANT IMPORT ATP-BINDING PROTEIN OSMV"/>
    <property type="match status" value="1"/>
</dbReference>
<dbReference type="AlphaFoldDB" id="A0A1J5RRD0"/>
<feature type="compositionally biased region" description="Pro residues" evidence="5">
    <location>
        <begin position="1"/>
        <end position="10"/>
    </location>
</feature>
<comment type="caution">
    <text evidence="7">The sequence shown here is derived from an EMBL/GenBank/DDBJ whole genome shotgun (WGS) entry which is preliminary data.</text>
</comment>
<dbReference type="Gene3D" id="3.40.50.300">
    <property type="entry name" value="P-loop containing nucleotide triphosphate hydrolases"/>
    <property type="match status" value="1"/>
</dbReference>
<dbReference type="InterPro" id="IPR003439">
    <property type="entry name" value="ABC_transporter-like_ATP-bd"/>
</dbReference>
<keyword evidence="4 7" id="KW-0067">ATP-binding</keyword>
<keyword evidence="7" id="KW-0378">Hydrolase</keyword>
<proteinExistence type="inferred from homology"/>
<dbReference type="InterPro" id="IPR017871">
    <property type="entry name" value="ABC_transporter-like_CS"/>
</dbReference>
<dbReference type="EC" id="3.6.3.-" evidence="7"/>
<keyword evidence="3" id="KW-0547">Nucleotide-binding</keyword>
<feature type="domain" description="ABC transporter" evidence="6">
    <location>
        <begin position="25"/>
        <end position="257"/>
    </location>
</feature>
<reference evidence="7" key="1">
    <citation type="submission" date="2016-10" db="EMBL/GenBank/DDBJ databases">
        <title>Sequence of Gallionella enrichment culture.</title>
        <authorList>
            <person name="Poehlein A."/>
            <person name="Muehling M."/>
            <person name="Daniel R."/>
        </authorList>
    </citation>
    <scope>NUCLEOTIDE SEQUENCE</scope>
</reference>
<evidence type="ECO:0000256" key="5">
    <source>
        <dbReference type="SAM" id="MobiDB-lite"/>
    </source>
</evidence>
<keyword evidence="2" id="KW-0813">Transport</keyword>
<dbReference type="Pfam" id="PF00005">
    <property type="entry name" value="ABC_tran"/>
    <property type="match status" value="1"/>
</dbReference>
<dbReference type="GO" id="GO:0016887">
    <property type="term" value="F:ATP hydrolysis activity"/>
    <property type="evidence" value="ECO:0007669"/>
    <property type="project" value="InterPro"/>
</dbReference>